<evidence type="ECO:0000313" key="3">
    <source>
        <dbReference type="EMBL" id="ORX67575.1"/>
    </source>
</evidence>
<keyword evidence="2" id="KW-0812">Transmembrane</keyword>
<feature type="compositionally biased region" description="Basic residues" evidence="1">
    <location>
        <begin position="140"/>
        <end position="161"/>
    </location>
</feature>
<proteinExistence type="predicted"/>
<reference evidence="3 4" key="1">
    <citation type="submission" date="2016-07" db="EMBL/GenBank/DDBJ databases">
        <title>Pervasive Adenine N6-methylation of Active Genes in Fungi.</title>
        <authorList>
            <consortium name="DOE Joint Genome Institute"/>
            <person name="Mondo S.J."/>
            <person name="Dannebaum R.O."/>
            <person name="Kuo R.C."/>
            <person name="Labutti K."/>
            <person name="Haridas S."/>
            <person name="Kuo A."/>
            <person name="Salamov A."/>
            <person name="Ahrendt S.R."/>
            <person name="Lipzen A."/>
            <person name="Sullivan W."/>
            <person name="Andreopoulos W.B."/>
            <person name="Clum A."/>
            <person name="Lindquist E."/>
            <person name="Daum C."/>
            <person name="Ramamoorthy G.K."/>
            <person name="Gryganskyi A."/>
            <person name="Culley D."/>
            <person name="Magnuson J.K."/>
            <person name="James T.Y."/>
            <person name="O'Malley M.A."/>
            <person name="Stajich J.E."/>
            <person name="Spatafora J.W."/>
            <person name="Visel A."/>
            <person name="Grigoriev I.V."/>
        </authorList>
    </citation>
    <scope>NUCLEOTIDE SEQUENCE [LARGE SCALE GENOMIC DNA]</scope>
    <source>
        <strain evidence="3 4">ATCC 12442</strain>
    </source>
</reference>
<keyword evidence="4" id="KW-1185">Reference proteome</keyword>
<gene>
    <name evidence="3" type="ORF">DL89DRAFT_47138</name>
</gene>
<organism evidence="3 4">
    <name type="scientific">Linderina pennispora</name>
    <dbReference type="NCBI Taxonomy" id="61395"/>
    <lineage>
        <taxon>Eukaryota</taxon>
        <taxon>Fungi</taxon>
        <taxon>Fungi incertae sedis</taxon>
        <taxon>Zoopagomycota</taxon>
        <taxon>Kickxellomycotina</taxon>
        <taxon>Kickxellomycetes</taxon>
        <taxon>Kickxellales</taxon>
        <taxon>Kickxellaceae</taxon>
        <taxon>Linderina</taxon>
    </lineage>
</organism>
<keyword evidence="2" id="KW-0472">Membrane</keyword>
<evidence type="ECO:0000313" key="4">
    <source>
        <dbReference type="Proteomes" id="UP000193922"/>
    </source>
</evidence>
<feature type="region of interest" description="Disordered" evidence="1">
    <location>
        <begin position="85"/>
        <end position="173"/>
    </location>
</feature>
<sequence>MKYCQFASLPSVELLYTMPPVDILREYYAAGLAVDGIVQVPQLIDIHVKKLTATGPKGKKGQVKITAITIRESHTDLVPMPAPHGHRAHGHHHHHGHHHGHQKAHHHAHNKVHHHKHHERVDHRQHTRPMMTGGVPSRPCTHHHMHHEHHHHHHSHSHHNHTLPVHHGDHQAPVPEKPNTMAEYARFEVLCLIASLALSMVLLYLGYRIGDRICNYENARSHHGRGHRHARIHREVIWSSADEKQGCWRTSRPAAIVMKRRRSRASRRR</sequence>
<accession>A0A1Y1W2R4</accession>
<keyword evidence="2" id="KW-1133">Transmembrane helix</keyword>
<dbReference type="Proteomes" id="UP000193922">
    <property type="component" value="Unassembled WGS sequence"/>
</dbReference>
<comment type="caution">
    <text evidence="3">The sequence shown here is derived from an EMBL/GenBank/DDBJ whole genome shotgun (WGS) entry which is preliminary data.</text>
</comment>
<feature type="compositionally biased region" description="Basic residues" evidence="1">
    <location>
        <begin position="85"/>
        <end position="118"/>
    </location>
</feature>
<evidence type="ECO:0000256" key="1">
    <source>
        <dbReference type="SAM" id="MobiDB-lite"/>
    </source>
</evidence>
<dbReference type="OrthoDB" id="10533762at2759"/>
<feature type="transmembrane region" description="Helical" evidence="2">
    <location>
        <begin position="187"/>
        <end position="207"/>
    </location>
</feature>
<evidence type="ECO:0000256" key="2">
    <source>
        <dbReference type="SAM" id="Phobius"/>
    </source>
</evidence>
<protein>
    <submittedName>
        <fullName evidence="3">Uncharacterized protein</fullName>
    </submittedName>
</protein>
<name>A0A1Y1W2R4_9FUNG</name>
<dbReference type="GeneID" id="63808358"/>
<dbReference type="AlphaFoldDB" id="A0A1Y1W2R4"/>
<dbReference type="RefSeq" id="XP_040741462.1">
    <property type="nucleotide sequence ID" value="XM_040891710.1"/>
</dbReference>
<dbReference type="EMBL" id="MCFD01000012">
    <property type="protein sequence ID" value="ORX67575.1"/>
    <property type="molecule type" value="Genomic_DNA"/>
</dbReference>